<dbReference type="OMA" id="THGGEEY"/>
<feature type="binding site" description="axial binding residue" evidence="8">
    <location>
        <position position="124"/>
    </location>
    <ligand>
        <name>heme</name>
        <dbReference type="ChEBI" id="CHEBI:30413"/>
    </ligand>
    <ligandPart>
        <name>Fe</name>
        <dbReference type="ChEBI" id="CHEBI:18248"/>
    </ligandPart>
</feature>
<evidence type="ECO:0000256" key="5">
    <source>
        <dbReference type="ARBA" id="ARBA00023002"/>
    </source>
</evidence>
<evidence type="ECO:0000313" key="11">
    <source>
        <dbReference type="Proteomes" id="UP000824469"/>
    </source>
</evidence>
<dbReference type="PRINTS" id="PR00465">
    <property type="entry name" value="EP450IV"/>
</dbReference>
<comment type="cofactor">
    <cofactor evidence="8">
        <name>heme</name>
        <dbReference type="ChEBI" id="CHEBI:30413"/>
    </cofactor>
</comment>
<keyword evidence="4 8" id="KW-0479">Metal-binding</keyword>
<name>A0AA38FFC4_TAXCH</name>
<keyword evidence="11" id="KW-1185">Reference proteome</keyword>
<reference evidence="10 11" key="1">
    <citation type="journal article" date="2021" name="Nat. Plants">
        <title>The Taxus genome provides insights into paclitaxel biosynthesis.</title>
        <authorList>
            <person name="Xiong X."/>
            <person name="Gou J."/>
            <person name="Liao Q."/>
            <person name="Li Y."/>
            <person name="Zhou Q."/>
            <person name="Bi G."/>
            <person name="Li C."/>
            <person name="Du R."/>
            <person name="Wang X."/>
            <person name="Sun T."/>
            <person name="Guo L."/>
            <person name="Liang H."/>
            <person name="Lu P."/>
            <person name="Wu Y."/>
            <person name="Zhang Z."/>
            <person name="Ro D.K."/>
            <person name="Shang Y."/>
            <person name="Huang S."/>
            <person name="Yan J."/>
        </authorList>
    </citation>
    <scope>NUCLEOTIDE SEQUENCE [LARGE SCALE GENOMIC DNA]</scope>
    <source>
        <strain evidence="10">Ta-2019</strain>
    </source>
</reference>
<evidence type="ECO:0000256" key="8">
    <source>
        <dbReference type="PIRSR" id="PIRSR602403-1"/>
    </source>
</evidence>
<dbReference type="PANTHER" id="PTHR24286">
    <property type="entry name" value="CYTOCHROME P450 26"/>
    <property type="match status" value="1"/>
</dbReference>
<dbReference type="InterPro" id="IPR001128">
    <property type="entry name" value="Cyt_P450"/>
</dbReference>
<keyword evidence="7 9" id="KW-0503">Monooxygenase</keyword>
<evidence type="ECO:0000256" key="9">
    <source>
        <dbReference type="RuleBase" id="RU000461"/>
    </source>
</evidence>
<protein>
    <recommendedName>
        <fullName evidence="12">Cytochrome P450</fullName>
    </recommendedName>
</protein>
<evidence type="ECO:0000256" key="6">
    <source>
        <dbReference type="ARBA" id="ARBA00023004"/>
    </source>
</evidence>
<proteinExistence type="inferred from homology"/>
<dbReference type="GO" id="GO:0004497">
    <property type="term" value="F:monooxygenase activity"/>
    <property type="evidence" value="ECO:0007669"/>
    <property type="project" value="UniProtKB-KW"/>
</dbReference>
<dbReference type="Proteomes" id="UP000824469">
    <property type="component" value="Unassembled WGS sequence"/>
</dbReference>
<sequence length="166" mass="19500">YDVDTYVVYLYITEQLEILYNKKDGEEISWKDLKAMKFTWQAAQETLRMFPPVYGIFRMALTDIHYDGYTIPKGWKILCSPYTTHGGEEYFDEPEEFRPSRFEEQGRHVAPYTFIPFGGGLRMCPGWEFAKMEILLFMHHFVKTFSSFIPVDPNEKISTDPLPSVP</sequence>
<dbReference type="GO" id="GO:0016125">
    <property type="term" value="P:sterol metabolic process"/>
    <property type="evidence" value="ECO:0007669"/>
    <property type="project" value="TreeGrafter"/>
</dbReference>
<dbReference type="InterPro" id="IPR017972">
    <property type="entry name" value="Cyt_P450_CS"/>
</dbReference>
<evidence type="ECO:0008006" key="12">
    <source>
        <dbReference type="Google" id="ProtNLM"/>
    </source>
</evidence>
<evidence type="ECO:0000256" key="1">
    <source>
        <dbReference type="ARBA" id="ARBA00004913"/>
    </source>
</evidence>
<feature type="non-terminal residue" evidence="10">
    <location>
        <position position="1"/>
    </location>
</feature>
<evidence type="ECO:0000313" key="10">
    <source>
        <dbReference type="EMBL" id="KAH9299006.1"/>
    </source>
</evidence>
<dbReference type="GO" id="GO:0005506">
    <property type="term" value="F:iron ion binding"/>
    <property type="evidence" value="ECO:0007669"/>
    <property type="project" value="InterPro"/>
</dbReference>
<comment type="caution">
    <text evidence="10">The sequence shown here is derived from an EMBL/GenBank/DDBJ whole genome shotgun (WGS) entry which is preliminary data.</text>
</comment>
<evidence type="ECO:0000256" key="4">
    <source>
        <dbReference type="ARBA" id="ARBA00022723"/>
    </source>
</evidence>
<comment type="similarity">
    <text evidence="2 9">Belongs to the cytochrome P450 family.</text>
</comment>
<keyword evidence="5 9" id="KW-0560">Oxidoreductase</keyword>
<dbReference type="InterPro" id="IPR036396">
    <property type="entry name" value="Cyt_P450_sf"/>
</dbReference>
<feature type="non-terminal residue" evidence="10">
    <location>
        <position position="166"/>
    </location>
</feature>
<gene>
    <name evidence="10" type="ORF">KI387_030688</name>
</gene>
<dbReference type="PANTHER" id="PTHR24286:SF384">
    <property type="entry name" value="P450, PUTATIVE (EUROFUNG)-RELATED"/>
    <property type="match status" value="1"/>
</dbReference>
<evidence type="ECO:0000256" key="3">
    <source>
        <dbReference type="ARBA" id="ARBA00022617"/>
    </source>
</evidence>
<dbReference type="GO" id="GO:0016705">
    <property type="term" value="F:oxidoreductase activity, acting on paired donors, with incorporation or reduction of molecular oxygen"/>
    <property type="evidence" value="ECO:0007669"/>
    <property type="project" value="InterPro"/>
</dbReference>
<dbReference type="GO" id="GO:0020037">
    <property type="term" value="F:heme binding"/>
    <property type="evidence" value="ECO:0007669"/>
    <property type="project" value="InterPro"/>
</dbReference>
<dbReference type="Pfam" id="PF00067">
    <property type="entry name" value="p450"/>
    <property type="match status" value="1"/>
</dbReference>
<comment type="pathway">
    <text evidence="1">Alkaloid biosynthesis.</text>
</comment>
<accession>A0AA38FFC4</accession>
<keyword evidence="6 8" id="KW-0408">Iron</keyword>
<evidence type="ECO:0000256" key="2">
    <source>
        <dbReference type="ARBA" id="ARBA00010617"/>
    </source>
</evidence>
<dbReference type="PROSITE" id="PS00086">
    <property type="entry name" value="CYTOCHROME_P450"/>
    <property type="match status" value="1"/>
</dbReference>
<dbReference type="AlphaFoldDB" id="A0AA38FFC4"/>
<dbReference type="InterPro" id="IPR002403">
    <property type="entry name" value="Cyt_P450_E_grp-IV"/>
</dbReference>
<dbReference type="SUPFAM" id="SSF48264">
    <property type="entry name" value="Cytochrome P450"/>
    <property type="match status" value="1"/>
</dbReference>
<keyword evidence="3 8" id="KW-0349">Heme</keyword>
<dbReference type="Gene3D" id="1.10.630.10">
    <property type="entry name" value="Cytochrome P450"/>
    <property type="match status" value="1"/>
</dbReference>
<evidence type="ECO:0000256" key="7">
    <source>
        <dbReference type="ARBA" id="ARBA00023033"/>
    </source>
</evidence>
<organism evidence="10 11">
    <name type="scientific">Taxus chinensis</name>
    <name type="common">Chinese yew</name>
    <name type="synonym">Taxus wallichiana var. chinensis</name>
    <dbReference type="NCBI Taxonomy" id="29808"/>
    <lineage>
        <taxon>Eukaryota</taxon>
        <taxon>Viridiplantae</taxon>
        <taxon>Streptophyta</taxon>
        <taxon>Embryophyta</taxon>
        <taxon>Tracheophyta</taxon>
        <taxon>Spermatophyta</taxon>
        <taxon>Pinopsida</taxon>
        <taxon>Pinidae</taxon>
        <taxon>Conifers II</taxon>
        <taxon>Cupressales</taxon>
        <taxon>Taxaceae</taxon>
        <taxon>Taxus</taxon>
    </lineage>
</organism>
<dbReference type="EMBL" id="JAHRHJ020000010">
    <property type="protein sequence ID" value="KAH9299006.1"/>
    <property type="molecule type" value="Genomic_DNA"/>
</dbReference>